<name>A0A0E9UM63_ANGAN</name>
<proteinExistence type="predicted"/>
<reference evidence="1" key="2">
    <citation type="journal article" date="2015" name="Fish Shellfish Immunol.">
        <title>Early steps in the European eel (Anguilla anguilla)-Vibrio vulnificus interaction in the gills: Role of the RtxA13 toxin.</title>
        <authorList>
            <person name="Callol A."/>
            <person name="Pajuelo D."/>
            <person name="Ebbesson L."/>
            <person name="Teles M."/>
            <person name="MacKenzie S."/>
            <person name="Amaro C."/>
        </authorList>
    </citation>
    <scope>NUCLEOTIDE SEQUENCE</scope>
</reference>
<reference evidence="1" key="1">
    <citation type="submission" date="2014-11" db="EMBL/GenBank/DDBJ databases">
        <authorList>
            <person name="Amaro Gonzalez C."/>
        </authorList>
    </citation>
    <scope>NUCLEOTIDE SEQUENCE</scope>
</reference>
<organism evidence="1">
    <name type="scientific">Anguilla anguilla</name>
    <name type="common">European freshwater eel</name>
    <name type="synonym">Muraena anguilla</name>
    <dbReference type="NCBI Taxonomy" id="7936"/>
    <lineage>
        <taxon>Eukaryota</taxon>
        <taxon>Metazoa</taxon>
        <taxon>Chordata</taxon>
        <taxon>Craniata</taxon>
        <taxon>Vertebrata</taxon>
        <taxon>Euteleostomi</taxon>
        <taxon>Actinopterygii</taxon>
        <taxon>Neopterygii</taxon>
        <taxon>Teleostei</taxon>
        <taxon>Anguilliformes</taxon>
        <taxon>Anguillidae</taxon>
        <taxon>Anguilla</taxon>
    </lineage>
</organism>
<dbReference type="EMBL" id="GBXM01041741">
    <property type="protein sequence ID" value="JAH66836.1"/>
    <property type="molecule type" value="Transcribed_RNA"/>
</dbReference>
<evidence type="ECO:0000313" key="1">
    <source>
        <dbReference type="EMBL" id="JAH66836.1"/>
    </source>
</evidence>
<protein>
    <submittedName>
        <fullName evidence="1">Uncharacterized protein</fullName>
    </submittedName>
</protein>
<dbReference type="AlphaFoldDB" id="A0A0E9UM63"/>
<accession>A0A0E9UM63</accession>
<sequence length="34" mass="3785">MKIVLILSECAQPKSQLVLLTTCHCAINCIYNYG</sequence>